<dbReference type="Proteomes" id="UP001148299">
    <property type="component" value="Unassembled WGS sequence"/>
</dbReference>
<proteinExistence type="predicted"/>
<evidence type="ECO:0000313" key="2">
    <source>
        <dbReference type="EMBL" id="KAJ5353862.1"/>
    </source>
</evidence>
<reference evidence="2" key="2">
    <citation type="journal article" date="2023" name="IMA Fungus">
        <title>Comparative genomic study of the Penicillium genus elucidates a diverse pangenome and 15 lateral gene transfer events.</title>
        <authorList>
            <person name="Petersen C."/>
            <person name="Sorensen T."/>
            <person name="Nielsen M.R."/>
            <person name="Sondergaard T.E."/>
            <person name="Sorensen J.L."/>
            <person name="Fitzpatrick D.A."/>
            <person name="Frisvad J.C."/>
            <person name="Nielsen K.L."/>
        </authorList>
    </citation>
    <scope>NUCLEOTIDE SEQUENCE</scope>
    <source>
        <strain evidence="2">IBT 35675</strain>
    </source>
</reference>
<accession>A0A9W9UQS6</accession>
<gene>
    <name evidence="2" type="ORF">N7541_006426</name>
</gene>
<protein>
    <submittedName>
        <fullName evidence="2">Uncharacterized protein</fullName>
    </submittedName>
</protein>
<feature type="compositionally biased region" description="Basic and acidic residues" evidence="1">
    <location>
        <begin position="26"/>
        <end position="39"/>
    </location>
</feature>
<organism evidence="2 3">
    <name type="scientific">Penicillium brevicompactum</name>
    <dbReference type="NCBI Taxonomy" id="5074"/>
    <lineage>
        <taxon>Eukaryota</taxon>
        <taxon>Fungi</taxon>
        <taxon>Dikarya</taxon>
        <taxon>Ascomycota</taxon>
        <taxon>Pezizomycotina</taxon>
        <taxon>Eurotiomycetes</taxon>
        <taxon>Eurotiomycetidae</taxon>
        <taxon>Eurotiales</taxon>
        <taxon>Aspergillaceae</taxon>
        <taxon>Penicillium</taxon>
    </lineage>
</organism>
<dbReference type="EMBL" id="JAPZBR010000005">
    <property type="protein sequence ID" value="KAJ5353862.1"/>
    <property type="molecule type" value="Genomic_DNA"/>
</dbReference>
<evidence type="ECO:0000256" key="1">
    <source>
        <dbReference type="SAM" id="MobiDB-lite"/>
    </source>
</evidence>
<dbReference type="AlphaFoldDB" id="A0A9W9UQS6"/>
<sequence>MEITKNQVTKDLAFDQVRAGSSKTQRSLDLDSEENHELPSPEVLSSTSVSGPQARDTVMSGALQLAAAEEEGVWSDGEGENFGAYSFAPEEAYELPRQ</sequence>
<name>A0A9W9UQS6_PENBR</name>
<comment type="caution">
    <text evidence="2">The sequence shown here is derived from an EMBL/GenBank/DDBJ whole genome shotgun (WGS) entry which is preliminary data.</text>
</comment>
<feature type="region of interest" description="Disordered" evidence="1">
    <location>
        <begin position="16"/>
        <end position="54"/>
    </location>
</feature>
<evidence type="ECO:0000313" key="3">
    <source>
        <dbReference type="Proteomes" id="UP001148299"/>
    </source>
</evidence>
<reference evidence="2" key="1">
    <citation type="submission" date="2022-12" db="EMBL/GenBank/DDBJ databases">
        <authorList>
            <person name="Petersen C."/>
        </authorList>
    </citation>
    <scope>NUCLEOTIDE SEQUENCE</scope>
    <source>
        <strain evidence="2">IBT 35675</strain>
    </source>
</reference>
<keyword evidence="3" id="KW-1185">Reference proteome</keyword>